<feature type="domain" description="Dyp-type peroxidase N-terminal" evidence="7">
    <location>
        <begin position="6"/>
        <end position="137"/>
    </location>
</feature>
<dbReference type="GO" id="GO:0004601">
    <property type="term" value="F:peroxidase activity"/>
    <property type="evidence" value="ECO:0007669"/>
    <property type="project" value="UniProtKB-KW"/>
</dbReference>
<dbReference type="AlphaFoldDB" id="G4QBH7"/>
<dbReference type="OrthoDB" id="3251355at2"/>
<dbReference type="Proteomes" id="UP000009284">
    <property type="component" value="Chromosome"/>
</dbReference>
<keyword evidence="10" id="KW-1185">Reference proteome</keyword>
<dbReference type="PANTHER" id="PTHR30521">
    <property type="entry name" value="DEFERROCHELATASE/PEROXIDASE"/>
    <property type="match status" value="1"/>
</dbReference>
<name>G4QBH7_TAYAM</name>
<evidence type="ECO:0000256" key="2">
    <source>
        <dbReference type="ARBA" id="ARBA00022559"/>
    </source>
</evidence>
<dbReference type="InterPro" id="IPR011008">
    <property type="entry name" value="Dimeric_a/b-barrel"/>
</dbReference>
<evidence type="ECO:0000259" key="8">
    <source>
        <dbReference type="Pfam" id="PF20628"/>
    </source>
</evidence>
<dbReference type="NCBIfam" id="TIGR01413">
    <property type="entry name" value="Dyp_perox_fam"/>
    <property type="match status" value="1"/>
</dbReference>
<dbReference type="InterPro" id="IPR048328">
    <property type="entry name" value="Dyp_perox_C"/>
</dbReference>
<evidence type="ECO:0000256" key="4">
    <source>
        <dbReference type="ARBA" id="ARBA00023002"/>
    </source>
</evidence>
<dbReference type="HOGENOM" id="CLU_044178_2_0_4"/>
<evidence type="ECO:0000256" key="1">
    <source>
        <dbReference type="ARBA" id="ARBA00001970"/>
    </source>
</evidence>
<comment type="cofactor">
    <cofactor evidence="1">
        <name>heme b</name>
        <dbReference type="ChEBI" id="CHEBI:60344"/>
    </cofactor>
</comment>
<dbReference type="InterPro" id="IPR048327">
    <property type="entry name" value="Dyp_perox_N"/>
</dbReference>
<dbReference type="Pfam" id="PF04261">
    <property type="entry name" value="Dyp_perox_N"/>
    <property type="match status" value="1"/>
</dbReference>
<dbReference type="PANTHER" id="PTHR30521:SF0">
    <property type="entry name" value="DYP-TYPE PEROXIDASE FAMILY PROTEIN"/>
    <property type="match status" value="1"/>
</dbReference>
<keyword evidence="3" id="KW-0479">Metal-binding</keyword>
<proteinExistence type="inferred from homology"/>
<dbReference type="InterPro" id="IPR006314">
    <property type="entry name" value="Dyp_peroxidase"/>
</dbReference>
<dbReference type="KEGG" id="tas:TASI_1206"/>
<keyword evidence="5" id="KW-0408">Iron</keyword>
<dbReference type="EMBL" id="CP003059">
    <property type="protein sequence ID" value="AEP36955.1"/>
    <property type="molecule type" value="Genomic_DNA"/>
</dbReference>
<protein>
    <submittedName>
        <fullName evidence="9">Iron-dependent peroxidase, Dyp-type family</fullName>
    </submittedName>
</protein>
<dbReference type="SUPFAM" id="SSF54909">
    <property type="entry name" value="Dimeric alpha+beta barrel"/>
    <property type="match status" value="1"/>
</dbReference>
<evidence type="ECO:0000256" key="6">
    <source>
        <dbReference type="ARBA" id="ARBA00025737"/>
    </source>
</evidence>
<dbReference type="GO" id="GO:0046872">
    <property type="term" value="F:metal ion binding"/>
    <property type="evidence" value="ECO:0007669"/>
    <property type="project" value="UniProtKB-KW"/>
</dbReference>
<dbReference type="STRING" id="1008459.TASI_1206"/>
<evidence type="ECO:0000259" key="7">
    <source>
        <dbReference type="Pfam" id="PF04261"/>
    </source>
</evidence>
<feature type="domain" description="Dyp-type peroxidase C-terminal" evidence="8">
    <location>
        <begin position="141"/>
        <end position="301"/>
    </location>
</feature>
<reference evidence="9 10" key="2">
    <citation type="journal article" date="2012" name="PLoS ONE">
        <title>Genomic characterization of the taylorella genus.</title>
        <authorList>
            <person name="Hebert L."/>
            <person name="Moumen B."/>
            <person name="Pons N."/>
            <person name="Duquesne F."/>
            <person name="Breuil M.F."/>
            <person name="Goux D."/>
            <person name="Batto J.M."/>
            <person name="Laugier C."/>
            <person name="Renault P."/>
            <person name="Petry S."/>
        </authorList>
    </citation>
    <scope>NUCLEOTIDE SEQUENCE [LARGE SCALE GENOMIC DNA]</scope>
    <source>
        <strain evidence="9 10">MCE3</strain>
    </source>
</reference>
<dbReference type="RefSeq" id="WP_014111849.1">
    <property type="nucleotide sequence ID" value="NC_016043.1"/>
</dbReference>
<sequence length="310" mass="34878">MSCHCQTSILPDGAKFGIFIEADLKTEDYEGIANACSKLQSIEDDLKNKFPNDMLGMSVGFGAKLWNKYAQTIDGRREGHEIKPFEGYGHGMAPATQHDLLIHIQSMRNDINLDLATKVWALLRPYFEPKDETHGYRMLEDRGHDGFVDGTENPKDEDAVKAAVIAQEFCDAGGSYVLIQKYIHDMDKWNALSVQTQEASVGRKKDSDEELDKSVRLPDSHLGRTDIAENGIDLKILRRSLPYGDITGDRGLIFCGYCATLHNLDQQLKSMFGDLDGKIDLLVHHFSKPVTGSFYFVPNQERLHTLRVQN</sequence>
<dbReference type="PROSITE" id="PS51404">
    <property type="entry name" value="DYP_PEROXIDASE"/>
    <property type="match status" value="1"/>
</dbReference>
<evidence type="ECO:0000256" key="3">
    <source>
        <dbReference type="ARBA" id="ARBA00022723"/>
    </source>
</evidence>
<reference key="1">
    <citation type="submission" date="2011-09" db="EMBL/GenBank/DDBJ databases">
        <title>Genomic characterization of the Taylorella genus.</title>
        <authorList>
            <person name="Hebert L."/>
            <person name="Moumen B."/>
            <person name="Pons N."/>
            <person name="Duquesne F."/>
            <person name="Breuil M.-F."/>
            <person name="Goux D."/>
            <person name="Batto J.-M."/>
            <person name="Renault P."/>
            <person name="Laugier C."/>
            <person name="Petry S."/>
        </authorList>
    </citation>
    <scope>NUCLEOTIDE SEQUENCE</scope>
    <source>
        <strain>MCE3</strain>
    </source>
</reference>
<dbReference type="GO" id="GO:0020037">
    <property type="term" value="F:heme binding"/>
    <property type="evidence" value="ECO:0007669"/>
    <property type="project" value="InterPro"/>
</dbReference>
<keyword evidence="2 9" id="KW-0575">Peroxidase</keyword>
<dbReference type="GO" id="GO:0005829">
    <property type="term" value="C:cytosol"/>
    <property type="evidence" value="ECO:0007669"/>
    <property type="project" value="TreeGrafter"/>
</dbReference>
<organism evidence="9 10">
    <name type="scientific">Taylorella asinigenitalis (strain MCE3)</name>
    <dbReference type="NCBI Taxonomy" id="1008459"/>
    <lineage>
        <taxon>Bacteria</taxon>
        <taxon>Pseudomonadati</taxon>
        <taxon>Pseudomonadota</taxon>
        <taxon>Betaproteobacteria</taxon>
        <taxon>Burkholderiales</taxon>
        <taxon>Alcaligenaceae</taxon>
        <taxon>Taylorella</taxon>
    </lineage>
</organism>
<comment type="similarity">
    <text evidence="6">Belongs to the DyP-type peroxidase family.</text>
</comment>
<keyword evidence="4" id="KW-0560">Oxidoreductase</keyword>
<evidence type="ECO:0000256" key="5">
    <source>
        <dbReference type="ARBA" id="ARBA00023004"/>
    </source>
</evidence>
<gene>
    <name evidence="9" type="ordered locus">TASI_1206</name>
</gene>
<accession>G4QBH7</accession>
<dbReference type="eggNOG" id="COG2837">
    <property type="taxonomic scope" value="Bacteria"/>
</dbReference>
<evidence type="ECO:0000313" key="10">
    <source>
        <dbReference type="Proteomes" id="UP000009284"/>
    </source>
</evidence>
<evidence type="ECO:0000313" key="9">
    <source>
        <dbReference type="EMBL" id="AEP36955.1"/>
    </source>
</evidence>
<dbReference type="Pfam" id="PF20628">
    <property type="entry name" value="Dyp_perox_C"/>
    <property type="match status" value="1"/>
</dbReference>